<keyword evidence="8" id="KW-1185">Reference proteome</keyword>
<evidence type="ECO:0000256" key="4">
    <source>
        <dbReference type="ARBA" id="ARBA00022643"/>
    </source>
</evidence>
<keyword evidence="4" id="KW-0288">FMN</keyword>
<name>A0ABY6M409_9FLAO</name>
<dbReference type="PANTHER" id="PTHR43673:SF2">
    <property type="entry name" value="NITROREDUCTASE"/>
    <property type="match status" value="1"/>
</dbReference>
<keyword evidence="5" id="KW-0560">Oxidoreductase</keyword>
<gene>
    <name evidence="7" type="ORF">K5I29_03735</name>
</gene>
<evidence type="ECO:0000313" key="7">
    <source>
        <dbReference type="EMBL" id="UYW02031.1"/>
    </source>
</evidence>
<evidence type="ECO:0000256" key="5">
    <source>
        <dbReference type="ARBA" id="ARBA00023002"/>
    </source>
</evidence>
<dbReference type="InterPro" id="IPR000415">
    <property type="entry name" value="Nitroreductase-like"/>
</dbReference>
<dbReference type="Pfam" id="PF00881">
    <property type="entry name" value="Nitroreductase"/>
    <property type="match status" value="1"/>
</dbReference>
<dbReference type="SUPFAM" id="SSF55469">
    <property type="entry name" value="FMN-dependent nitroreductase-like"/>
    <property type="match status" value="1"/>
</dbReference>
<sequence>MNKIKSIIKSILRPSYHKIILIYNFIVDFRLFKKYSLAFNSKSLLNKEANLILNYHSIEKGMLFKNMKKGFGAERIKKLHVILNDSEIIENINRSQIRVGYQVVCQYYELHQEKAYNIEELYSKQQYLKYKGILNRYYDKDFKGTYSWNNKTFYNNVYEDFKTFSSSRKSTRDFTGKIIEIERINNAIELANNAPSVCNRQASNVYLVEDKIKIDQLLEIQGGLTGYTKNISQLLILTNDRSFYYTVGERNQFYIDGGIYLMNLLYALHYYKIGNCPANWGKTIADENKLSKIISIPKSEKIICFIAIGDLVENFNTTLSARRPFTENFFKI</sequence>
<organism evidence="7 8">
    <name type="scientific">Flavobacterium agricola</name>
    <dbReference type="NCBI Taxonomy" id="2870839"/>
    <lineage>
        <taxon>Bacteria</taxon>
        <taxon>Pseudomonadati</taxon>
        <taxon>Bacteroidota</taxon>
        <taxon>Flavobacteriia</taxon>
        <taxon>Flavobacteriales</taxon>
        <taxon>Flavobacteriaceae</taxon>
        <taxon>Flavobacterium</taxon>
    </lineage>
</organism>
<proteinExistence type="inferred from homology"/>
<evidence type="ECO:0000256" key="1">
    <source>
        <dbReference type="ARBA" id="ARBA00001917"/>
    </source>
</evidence>
<protein>
    <submittedName>
        <fullName evidence="7">Nitroreductase family protein</fullName>
    </submittedName>
</protein>
<feature type="domain" description="Nitroreductase" evidence="6">
    <location>
        <begin position="167"/>
        <end position="219"/>
    </location>
</feature>
<dbReference type="EMBL" id="CP081495">
    <property type="protein sequence ID" value="UYW02031.1"/>
    <property type="molecule type" value="Genomic_DNA"/>
</dbReference>
<accession>A0ABY6M409</accession>
<comment type="similarity">
    <text evidence="2">Belongs to the nitroreductase family.</text>
</comment>
<dbReference type="RefSeq" id="WP_264434510.1">
    <property type="nucleotide sequence ID" value="NZ_CP081495.1"/>
</dbReference>
<evidence type="ECO:0000259" key="6">
    <source>
        <dbReference type="Pfam" id="PF00881"/>
    </source>
</evidence>
<keyword evidence="3" id="KW-0285">Flavoprotein</keyword>
<dbReference type="InterPro" id="IPR029479">
    <property type="entry name" value="Nitroreductase"/>
</dbReference>
<evidence type="ECO:0000313" key="8">
    <source>
        <dbReference type="Proteomes" id="UP001163328"/>
    </source>
</evidence>
<dbReference type="Proteomes" id="UP001163328">
    <property type="component" value="Chromosome"/>
</dbReference>
<reference evidence="7" key="1">
    <citation type="submission" date="2021-08" db="EMBL/GenBank/DDBJ databases">
        <title>Flavobacterium sp. strain CC-SYL302.</title>
        <authorList>
            <person name="Lin S.-Y."/>
            <person name="Lee T.-H."/>
            <person name="Young C.-C."/>
        </authorList>
    </citation>
    <scope>NUCLEOTIDE SEQUENCE</scope>
    <source>
        <strain evidence="7">CC-SYL302</strain>
    </source>
</reference>
<evidence type="ECO:0000256" key="3">
    <source>
        <dbReference type="ARBA" id="ARBA00022630"/>
    </source>
</evidence>
<comment type="cofactor">
    <cofactor evidence="1">
        <name>FMN</name>
        <dbReference type="ChEBI" id="CHEBI:58210"/>
    </cofactor>
</comment>
<dbReference type="Gene3D" id="3.40.109.10">
    <property type="entry name" value="NADH Oxidase"/>
    <property type="match status" value="1"/>
</dbReference>
<dbReference type="PANTHER" id="PTHR43673">
    <property type="entry name" value="NAD(P)H NITROREDUCTASE YDGI-RELATED"/>
    <property type="match status" value="1"/>
</dbReference>
<evidence type="ECO:0000256" key="2">
    <source>
        <dbReference type="ARBA" id="ARBA00007118"/>
    </source>
</evidence>